<accession>A0A1B9J2D2</accession>
<dbReference type="EMBL" id="KI669459">
    <property type="protein sequence ID" value="OCF61948.1"/>
    <property type="molecule type" value="Genomic_DNA"/>
</dbReference>
<gene>
    <name evidence="2" type="ORF">L486_01613</name>
</gene>
<organism evidence="2 3">
    <name type="scientific">Kwoniella mangroviensis CBS 10435</name>
    <dbReference type="NCBI Taxonomy" id="1331196"/>
    <lineage>
        <taxon>Eukaryota</taxon>
        <taxon>Fungi</taxon>
        <taxon>Dikarya</taxon>
        <taxon>Basidiomycota</taxon>
        <taxon>Agaricomycotina</taxon>
        <taxon>Tremellomycetes</taxon>
        <taxon>Tremellales</taxon>
        <taxon>Cryptococcaceae</taxon>
        <taxon>Kwoniella</taxon>
    </lineage>
</organism>
<dbReference type="AlphaFoldDB" id="A0A1B9J2D2"/>
<reference evidence="2 3" key="1">
    <citation type="submission" date="2013-07" db="EMBL/GenBank/DDBJ databases">
        <title>The Genome Sequence of Kwoniella mangroviensis CBS10435.</title>
        <authorList>
            <consortium name="The Broad Institute Genome Sequencing Platform"/>
            <person name="Cuomo C."/>
            <person name="Litvintseva A."/>
            <person name="Chen Y."/>
            <person name="Heitman J."/>
            <person name="Sun S."/>
            <person name="Springer D."/>
            <person name="Dromer F."/>
            <person name="Young S.K."/>
            <person name="Zeng Q."/>
            <person name="Gargeya S."/>
            <person name="Fitzgerald M."/>
            <person name="Abouelleil A."/>
            <person name="Alvarado L."/>
            <person name="Berlin A.M."/>
            <person name="Chapman S.B."/>
            <person name="Dewar J."/>
            <person name="Goldberg J."/>
            <person name="Griggs A."/>
            <person name="Gujja S."/>
            <person name="Hansen M."/>
            <person name="Howarth C."/>
            <person name="Imamovic A."/>
            <person name="Larimer J."/>
            <person name="McCowan C."/>
            <person name="Murphy C."/>
            <person name="Pearson M."/>
            <person name="Priest M."/>
            <person name="Roberts A."/>
            <person name="Saif S."/>
            <person name="Shea T."/>
            <person name="Sykes S."/>
            <person name="Wortman J."/>
            <person name="Nusbaum C."/>
            <person name="Birren B."/>
        </authorList>
    </citation>
    <scope>NUCLEOTIDE SEQUENCE [LARGE SCALE GENOMIC DNA]</scope>
    <source>
        <strain evidence="2 3">CBS 10435</strain>
    </source>
</reference>
<dbReference type="OrthoDB" id="4584900at2759"/>
<protein>
    <submittedName>
        <fullName evidence="2">Uncharacterized protein</fullName>
    </submittedName>
</protein>
<keyword evidence="3" id="KW-1185">Reference proteome</keyword>
<sequence length="266" mass="28562">MMFRSVYVLYLLIGLLGLSSAAPTRSVNERPFWNDLNRTSASPQIKRCSTNAECLRTGQSLIRPHRRSAIRALAPRQSAGFPRTFTAIQVTSDSGQEYGWVANFAGPALTFSNNANAADPFTFTISSAERPSGFPYIAALMSVPADGTEYDLESGSVSYATLTAGSIDHPSGPAYTGPSNTYYDSENEEPGNSAGTETTLWVVDPDTLEITAQWVNSDGTAVPVAIVSYLRNNLLVLPGDGPELKSSFGQYGEIMTLKFATLPSPP</sequence>
<name>A0A1B9J2D2_9TREE</name>
<proteinExistence type="predicted"/>
<keyword evidence="1" id="KW-0732">Signal</keyword>
<feature type="chain" id="PRO_5008629084" evidence="1">
    <location>
        <begin position="22"/>
        <end position="266"/>
    </location>
</feature>
<evidence type="ECO:0000256" key="1">
    <source>
        <dbReference type="SAM" id="SignalP"/>
    </source>
</evidence>
<reference evidence="3" key="2">
    <citation type="submission" date="2013-12" db="EMBL/GenBank/DDBJ databases">
        <title>Evolution of pathogenesis and genome organization in the Tremellales.</title>
        <authorList>
            <person name="Cuomo C."/>
            <person name="Litvintseva A."/>
            <person name="Heitman J."/>
            <person name="Chen Y."/>
            <person name="Sun S."/>
            <person name="Springer D."/>
            <person name="Dromer F."/>
            <person name="Young S."/>
            <person name="Zeng Q."/>
            <person name="Chapman S."/>
            <person name="Gujja S."/>
            <person name="Saif S."/>
            <person name="Birren B."/>
        </authorList>
    </citation>
    <scope>NUCLEOTIDE SEQUENCE [LARGE SCALE GENOMIC DNA]</scope>
    <source>
        <strain evidence="3">CBS 10435</strain>
    </source>
</reference>
<evidence type="ECO:0000313" key="3">
    <source>
        <dbReference type="Proteomes" id="UP000092583"/>
    </source>
</evidence>
<evidence type="ECO:0000313" key="2">
    <source>
        <dbReference type="EMBL" id="OCF61948.1"/>
    </source>
</evidence>
<feature type="signal peptide" evidence="1">
    <location>
        <begin position="1"/>
        <end position="21"/>
    </location>
</feature>
<dbReference type="Proteomes" id="UP000092583">
    <property type="component" value="Unassembled WGS sequence"/>
</dbReference>